<sequence>MKRIRIYIILVVAFCSLLSACGLDNYDAPEARLTGRVTYNGNPVGVRGSNESVRLQLWQDGFPLKTPIDVFVTQDGSFSSSLFNGTYKLVTVSGNGPWAHTSDTLVVNISGQAQVDFPVQPYFALSDIQYELQGTELVATCRVAQLDASKTLEEINLLINDTQFVDLGHFIAREASTSMVDGQVTLRFDIADELSSSSAIFARVGLKINGITEAVYDSQIEKIK</sequence>
<protein>
    <submittedName>
        <fullName evidence="4">DUF3823 domain-containing protein</fullName>
    </submittedName>
</protein>
<accession>A0ABW6BG23</accession>
<keyword evidence="1" id="KW-0732">Signal</keyword>
<dbReference type="Pfam" id="PF18003">
    <property type="entry name" value="DUF3823_C"/>
    <property type="match status" value="1"/>
</dbReference>
<dbReference type="RefSeq" id="WP_320186098.1">
    <property type="nucleotide sequence ID" value="NZ_CP138332.1"/>
</dbReference>
<name>A0ABW6BG23_9SPHI</name>
<dbReference type="InterPro" id="IPR041186">
    <property type="entry name" value="DUF3823_C"/>
</dbReference>
<evidence type="ECO:0000256" key="1">
    <source>
        <dbReference type="SAM" id="SignalP"/>
    </source>
</evidence>
<dbReference type="InterPro" id="IPR024278">
    <property type="entry name" value="DUF3823_N"/>
</dbReference>
<dbReference type="PROSITE" id="PS51257">
    <property type="entry name" value="PROKAR_LIPOPROTEIN"/>
    <property type="match status" value="1"/>
</dbReference>
<dbReference type="Proteomes" id="UP001597525">
    <property type="component" value="Unassembled WGS sequence"/>
</dbReference>
<feature type="signal peptide" evidence="1">
    <location>
        <begin position="1"/>
        <end position="20"/>
    </location>
</feature>
<feature type="domain" description="DUF3823" evidence="3">
    <location>
        <begin position="125"/>
        <end position="219"/>
    </location>
</feature>
<dbReference type="Gene3D" id="2.60.40.1120">
    <property type="entry name" value="Carboxypeptidase-like, regulatory domain"/>
    <property type="match status" value="1"/>
</dbReference>
<proteinExistence type="predicted"/>
<comment type="caution">
    <text evidence="4">The sequence shown here is derived from an EMBL/GenBank/DDBJ whole genome shotgun (WGS) entry which is preliminary data.</text>
</comment>
<evidence type="ECO:0000313" key="4">
    <source>
        <dbReference type="EMBL" id="MFD2967548.1"/>
    </source>
</evidence>
<evidence type="ECO:0000259" key="3">
    <source>
        <dbReference type="Pfam" id="PF18003"/>
    </source>
</evidence>
<dbReference type="Pfam" id="PF12866">
    <property type="entry name" value="DUF3823"/>
    <property type="match status" value="1"/>
</dbReference>
<reference evidence="5" key="1">
    <citation type="journal article" date="2019" name="Int. J. Syst. Evol. Microbiol.">
        <title>The Global Catalogue of Microorganisms (GCM) 10K type strain sequencing project: providing services to taxonomists for standard genome sequencing and annotation.</title>
        <authorList>
            <consortium name="The Broad Institute Genomics Platform"/>
            <consortium name="The Broad Institute Genome Sequencing Center for Infectious Disease"/>
            <person name="Wu L."/>
            <person name="Ma J."/>
        </authorList>
    </citation>
    <scope>NUCLEOTIDE SEQUENCE [LARGE SCALE GENOMIC DNA]</scope>
    <source>
        <strain evidence="5">KCTC 22814</strain>
    </source>
</reference>
<dbReference type="EMBL" id="JBHUPB010000006">
    <property type="protein sequence ID" value="MFD2967548.1"/>
    <property type="molecule type" value="Genomic_DNA"/>
</dbReference>
<feature type="chain" id="PRO_5047384518" evidence="1">
    <location>
        <begin position="21"/>
        <end position="224"/>
    </location>
</feature>
<evidence type="ECO:0000313" key="5">
    <source>
        <dbReference type="Proteomes" id="UP001597525"/>
    </source>
</evidence>
<dbReference type="Gene3D" id="2.60.40.2060">
    <property type="match status" value="1"/>
</dbReference>
<organism evidence="4 5">
    <name type="scientific">Sphingobacterium bambusae</name>
    <dbReference type="NCBI Taxonomy" id="662858"/>
    <lineage>
        <taxon>Bacteria</taxon>
        <taxon>Pseudomonadati</taxon>
        <taxon>Bacteroidota</taxon>
        <taxon>Sphingobacteriia</taxon>
        <taxon>Sphingobacteriales</taxon>
        <taxon>Sphingobacteriaceae</taxon>
        <taxon>Sphingobacterium</taxon>
    </lineage>
</organism>
<keyword evidence="5" id="KW-1185">Reference proteome</keyword>
<feature type="domain" description="DUF3823" evidence="2">
    <location>
        <begin position="32"/>
        <end position="120"/>
    </location>
</feature>
<gene>
    <name evidence="4" type="ORF">ACFS7Y_09115</name>
</gene>
<evidence type="ECO:0000259" key="2">
    <source>
        <dbReference type="Pfam" id="PF12866"/>
    </source>
</evidence>